<dbReference type="InterPro" id="IPR010287">
    <property type="entry name" value="DUF892_YciF-like"/>
</dbReference>
<feature type="compositionally biased region" description="Basic and acidic residues" evidence="2">
    <location>
        <begin position="239"/>
        <end position="252"/>
    </location>
</feature>
<dbReference type="RefSeq" id="WP_183343318.1">
    <property type="nucleotide sequence ID" value="NZ_JACHNU010000004.1"/>
</dbReference>
<dbReference type="InterPro" id="IPR012347">
    <property type="entry name" value="Ferritin-like"/>
</dbReference>
<dbReference type="Gene3D" id="1.20.1260.10">
    <property type="match status" value="1"/>
</dbReference>
<feature type="compositionally biased region" description="Low complexity" evidence="2">
    <location>
        <begin position="224"/>
        <end position="235"/>
    </location>
</feature>
<dbReference type="InterPro" id="IPR009078">
    <property type="entry name" value="Ferritin-like_SF"/>
</dbReference>
<keyword evidence="4" id="KW-1185">Reference proteome</keyword>
<sequence length="325" mass="34989">MTTTEDKIVQYLTEARAMELALVRTLQAHIAMTPSGGYRGELERHLRETRGHADRIARRLADLGRAPSTAAVVYGAGQRLLGQALALGKAPLDMLRGASPEEKLLKNAKDECASEQLEIATYDALEQLATAAGDEATARLARDHRADEERMLAALRAELPRLTARVIRAEVHEHGSFDVARTGAAQAARSAADDAKAQAAAAADAARERAERAVEDAKARTSEAADAATSRASEAVDAAAKRTSEAADAMRDRAGDAIEAAAEQREPFDGYDELNADTVVRRLRALPPARLRQVEAYERAHKRRRTVIEASERRRAAAADGSGGR</sequence>
<reference evidence="3 4" key="1">
    <citation type="submission" date="2020-08" db="EMBL/GenBank/DDBJ databases">
        <title>Genomic Encyclopedia of Archaeal and Bacterial Type Strains, Phase II (KMG-II): from individual species to whole genera.</title>
        <authorList>
            <person name="Goeker M."/>
        </authorList>
    </citation>
    <scope>NUCLEOTIDE SEQUENCE [LARGE SCALE GENOMIC DNA]</scope>
    <source>
        <strain evidence="3 4">DSM 23288</strain>
    </source>
</reference>
<organism evidence="3 4">
    <name type="scientific">Conexibacter arvalis</name>
    <dbReference type="NCBI Taxonomy" id="912552"/>
    <lineage>
        <taxon>Bacteria</taxon>
        <taxon>Bacillati</taxon>
        <taxon>Actinomycetota</taxon>
        <taxon>Thermoleophilia</taxon>
        <taxon>Solirubrobacterales</taxon>
        <taxon>Conexibacteraceae</taxon>
        <taxon>Conexibacter</taxon>
    </lineage>
</organism>
<dbReference type="SUPFAM" id="SSF47240">
    <property type="entry name" value="Ferritin-like"/>
    <property type="match status" value="1"/>
</dbReference>
<gene>
    <name evidence="3" type="ORF">BDZ31_003196</name>
</gene>
<feature type="region of interest" description="Disordered" evidence="2">
    <location>
        <begin position="199"/>
        <end position="252"/>
    </location>
</feature>
<evidence type="ECO:0000313" key="3">
    <source>
        <dbReference type="EMBL" id="MBB4663601.1"/>
    </source>
</evidence>
<dbReference type="EMBL" id="JACHNU010000004">
    <property type="protein sequence ID" value="MBB4663601.1"/>
    <property type="molecule type" value="Genomic_DNA"/>
</dbReference>
<protein>
    <submittedName>
        <fullName evidence="3">Ferritin-like metal-binding protein YciE</fullName>
    </submittedName>
</protein>
<dbReference type="Proteomes" id="UP000585272">
    <property type="component" value="Unassembled WGS sequence"/>
</dbReference>
<keyword evidence="1" id="KW-0175">Coiled coil</keyword>
<name>A0A840IH94_9ACTN</name>
<dbReference type="Pfam" id="PF05974">
    <property type="entry name" value="DUF892"/>
    <property type="match status" value="1"/>
</dbReference>
<proteinExistence type="predicted"/>
<accession>A0A840IH94</accession>
<feature type="coiled-coil region" evidence="1">
    <location>
        <begin position="105"/>
        <end position="165"/>
    </location>
</feature>
<dbReference type="AlphaFoldDB" id="A0A840IH94"/>
<evidence type="ECO:0000313" key="4">
    <source>
        <dbReference type="Proteomes" id="UP000585272"/>
    </source>
</evidence>
<feature type="compositionally biased region" description="Basic and acidic residues" evidence="2">
    <location>
        <begin position="205"/>
        <end position="223"/>
    </location>
</feature>
<evidence type="ECO:0000256" key="2">
    <source>
        <dbReference type="SAM" id="MobiDB-lite"/>
    </source>
</evidence>
<dbReference type="Gene3D" id="1.10.287.700">
    <property type="entry name" value="Helix hairpin bin"/>
    <property type="match status" value="1"/>
</dbReference>
<dbReference type="CDD" id="cd00657">
    <property type="entry name" value="Ferritin_like"/>
    <property type="match status" value="1"/>
</dbReference>
<comment type="caution">
    <text evidence="3">The sequence shown here is derived from an EMBL/GenBank/DDBJ whole genome shotgun (WGS) entry which is preliminary data.</text>
</comment>
<evidence type="ECO:0000256" key="1">
    <source>
        <dbReference type="SAM" id="Coils"/>
    </source>
</evidence>